<dbReference type="EMBL" id="CP144921">
    <property type="protein sequence ID" value="WWA28619.1"/>
    <property type="molecule type" value="Genomic_DNA"/>
</dbReference>
<evidence type="ECO:0000259" key="1">
    <source>
        <dbReference type="Pfam" id="PF05598"/>
    </source>
</evidence>
<keyword evidence="4" id="KW-1185">Reference proteome</keyword>
<dbReference type="RefSeq" id="WP_338464801.1">
    <property type="nucleotide sequence ID" value="NZ_CP144921.1"/>
</dbReference>
<evidence type="ECO:0000313" key="4">
    <source>
        <dbReference type="Proteomes" id="UP001341136"/>
    </source>
</evidence>
<dbReference type="Pfam" id="PF05598">
    <property type="entry name" value="DUF772"/>
    <property type="match status" value="1"/>
</dbReference>
<dbReference type="PANTHER" id="PTHR33408:SF2">
    <property type="entry name" value="TRANSPOSASE DDE DOMAIN-CONTAINING PROTEIN"/>
    <property type="match status" value="1"/>
</dbReference>
<evidence type="ECO:0000259" key="2">
    <source>
        <dbReference type="Pfam" id="PF13751"/>
    </source>
</evidence>
<gene>
    <name evidence="3" type="ORF">V5G21_12690</name>
</gene>
<dbReference type="PANTHER" id="PTHR33408">
    <property type="entry name" value="TRANSPOSASE"/>
    <property type="match status" value="1"/>
</dbReference>
<dbReference type="NCBIfam" id="NF033551">
    <property type="entry name" value="transpos_IS1182"/>
    <property type="match status" value="1"/>
</dbReference>
<dbReference type="Proteomes" id="UP001341136">
    <property type="component" value="Chromosome"/>
</dbReference>
<feature type="domain" description="Transposase DDE" evidence="2">
    <location>
        <begin position="405"/>
        <end position="529"/>
    </location>
</feature>
<sequence>MRNPKVTFQEYTMNQLYLPMDFSDLIPEHHVARVVSDVVDGLDDDFFVRAYEGGGRPAYHPKMMTKIVLYAYTQRWFSCRAMGQALKENLPMMWLAAGQAPNFRTINRFRSERFQSLMEGLYTEMTHLLIEEGYVDLEAYFLDGTKIEANANKYSFVWKKSTLSHEEKLQMKIEETLEVIQEAIALDTETFKQEDATFERQRISHKRLQDVVTKVEKELNAMDQAIAVAPSKEEKRTYQEASKPLRKAYRSLTKDHLPRLEKYEEQMGLFGERNSFSKTDPDATFMRMKDDHMNNGQLKAGYNWQVATQNQFILHYTVHQNPTDTRCLIPHFEHFKATGLPLPNWFIADAGYGSESNYLYMEEQETVTSLIPYNTYRQEQKRSFPKQAYHPYNWWYDEHEDVYWCPNNRKVAFKAYSRRTDRYGFKRDFKMYECESCEGCPFKADCTRGKGPRQIHYNPVYEELKAKEAAKLHSERGATLYAQRKTDVESVFGHAKQNLGFRRFHLRGLEKVTVELGWLGLALNLKKMAGLARHHSPKYRSIQIKGSRDQVRSRLPFFILKAFGTTSLHFPLNRNDA</sequence>
<dbReference type="InterPro" id="IPR008490">
    <property type="entry name" value="Transposase_InsH_N"/>
</dbReference>
<accession>A0ABZ2CN66</accession>
<name>A0ABZ2CN66_9BACI</name>
<dbReference type="InterPro" id="IPR047629">
    <property type="entry name" value="IS1182_transpos"/>
</dbReference>
<dbReference type="InterPro" id="IPR025668">
    <property type="entry name" value="Tnp_DDE_dom"/>
</dbReference>
<protein>
    <submittedName>
        <fullName evidence="3">IS1182 family transposase</fullName>
    </submittedName>
</protein>
<reference evidence="3 4" key="1">
    <citation type="submission" date="2024-01" db="EMBL/GenBank/DDBJ databases">
        <title>Culturomics analysis of mouse respiratory tract.</title>
        <authorList>
            <person name="Phillips A.M."/>
            <person name="Collette N.M."/>
            <person name="Mageeney C.M."/>
            <person name="Sinha A."/>
            <person name="Hern K.E."/>
            <person name="Arkin A.P."/>
            <person name="Williams K.P."/>
            <person name="Branda S."/>
        </authorList>
    </citation>
    <scope>NUCLEOTIDE SEQUENCE [LARGE SCALE GENOMIC DNA]</scope>
    <source>
        <strain evidence="3 4">CP20</strain>
    </source>
</reference>
<evidence type="ECO:0000313" key="3">
    <source>
        <dbReference type="EMBL" id="WWA28619.1"/>
    </source>
</evidence>
<organism evidence="3 4">
    <name type="scientific">Shouchella rhizosphaerae</name>
    <dbReference type="NCBI Taxonomy" id="866786"/>
    <lineage>
        <taxon>Bacteria</taxon>
        <taxon>Bacillati</taxon>
        <taxon>Bacillota</taxon>
        <taxon>Bacilli</taxon>
        <taxon>Bacillales</taxon>
        <taxon>Bacillaceae</taxon>
        <taxon>Shouchella</taxon>
    </lineage>
</organism>
<proteinExistence type="predicted"/>
<feature type="domain" description="Transposase InsH N-terminal" evidence="1">
    <location>
        <begin position="21"/>
        <end position="111"/>
    </location>
</feature>
<dbReference type="Pfam" id="PF13751">
    <property type="entry name" value="DDE_Tnp_1_6"/>
    <property type="match status" value="1"/>
</dbReference>